<proteinExistence type="predicted"/>
<dbReference type="Proteomes" id="UP000287651">
    <property type="component" value="Unassembled WGS sequence"/>
</dbReference>
<evidence type="ECO:0000313" key="1">
    <source>
        <dbReference type="EMBL" id="RRT31812.1"/>
    </source>
</evidence>
<dbReference type="AlphaFoldDB" id="A0A426WYL9"/>
<organism evidence="1 2">
    <name type="scientific">Ensete ventricosum</name>
    <name type="common">Abyssinian banana</name>
    <name type="synonym">Musa ensete</name>
    <dbReference type="NCBI Taxonomy" id="4639"/>
    <lineage>
        <taxon>Eukaryota</taxon>
        <taxon>Viridiplantae</taxon>
        <taxon>Streptophyta</taxon>
        <taxon>Embryophyta</taxon>
        <taxon>Tracheophyta</taxon>
        <taxon>Spermatophyta</taxon>
        <taxon>Magnoliopsida</taxon>
        <taxon>Liliopsida</taxon>
        <taxon>Zingiberales</taxon>
        <taxon>Musaceae</taxon>
        <taxon>Ensete</taxon>
    </lineage>
</organism>
<comment type="caution">
    <text evidence="1">The sequence shown here is derived from an EMBL/GenBank/DDBJ whole genome shotgun (WGS) entry which is preliminary data.</text>
</comment>
<reference evidence="1 2" key="1">
    <citation type="journal article" date="2014" name="Agronomy (Basel)">
        <title>A Draft Genome Sequence for Ensete ventricosum, the Drought-Tolerant Tree Against Hunger.</title>
        <authorList>
            <person name="Harrison J."/>
            <person name="Moore K.A."/>
            <person name="Paszkiewicz K."/>
            <person name="Jones T."/>
            <person name="Grant M."/>
            <person name="Ambacheew D."/>
            <person name="Muzemil S."/>
            <person name="Studholme D.J."/>
        </authorList>
    </citation>
    <scope>NUCLEOTIDE SEQUENCE [LARGE SCALE GENOMIC DNA]</scope>
</reference>
<sequence>MPGDIVEESLRFSPSHLRLLPVLPCSTPTVFVPKACSGHYASNTEQRLPYWNIFTSSTAPKSNPNCYLCSDDDLELSGAVLKLPVFIPLSKGASIVRCHCHRFLLTDTGELHLQLPRIMTSL</sequence>
<protein>
    <submittedName>
        <fullName evidence="1">Uncharacterized protein</fullName>
    </submittedName>
</protein>
<accession>A0A426WYL9</accession>
<gene>
    <name evidence="1" type="ORF">B296_00056423</name>
</gene>
<dbReference type="EMBL" id="AMZH03035771">
    <property type="protein sequence ID" value="RRT31812.1"/>
    <property type="molecule type" value="Genomic_DNA"/>
</dbReference>
<name>A0A426WYL9_ENSVE</name>
<evidence type="ECO:0000313" key="2">
    <source>
        <dbReference type="Proteomes" id="UP000287651"/>
    </source>
</evidence>